<dbReference type="AlphaFoldDB" id="A0A443PM22"/>
<feature type="domain" description="Multiple C2" evidence="2">
    <location>
        <begin position="78"/>
        <end position="104"/>
    </location>
</feature>
<dbReference type="OrthoDB" id="67700at2759"/>
<dbReference type="InterPro" id="IPR047259">
    <property type="entry name" value="QUIRKY-like"/>
</dbReference>
<proteinExistence type="predicted"/>
<dbReference type="PANTHER" id="PTHR31425">
    <property type="entry name" value="PHOSPHORIBOSYLANTHRANILATE TRANSFERASE ISOFORM 1"/>
    <property type="match status" value="1"/>
</dbReference>
<evidence type="ECO:0000259" key="2">
    <source>
        <dbReference type="Pfam" id="PF08372"/>
    </source>
</evidence>
<evidence type="ECO:0000313" key="4">
    <source>
        <dbReference type="Proteomes" id="UP000283530"/>
    </source>
</evidence>
<dbReference type="InterPro" id="IPR013583">
    <property type="entry name" value="MCTP_C"/>
</dbReference>
<evidence type="ECO:0000313" key="3">
    <source>
        <dbReference type="EMBL" id="RWR91823.1"/>
    </source>
</evidence>
<dbReference type="EMBL" id="QPKB01000009">
    <property type="protein sequence ID" value="RWR91823.1"/>
    <property type="molecule type" value="Genomic_DNA"/>
</dbReference>
<dbReference type="Pfam" id="PF08372">
    <property type="entry name" value="PRT_C"/>
    <property type="match status" value="1"/>
</dbReference>
<gene>
    <name evidence="3" type="ORF">CKAN_02099700</name>
</gene>
<dbReference type="Proteomes" id="UP000283530">
    <property type="component" value="Unassembled WGS sequence"/>
</dbReference>
<comment type="caution">
    <text evidence="3">The sequence shown here is derived from an EMBL/GenBank/DDBJ whole genome shotgun (WGS) entry which is preliminary data.</text>
</comment>
<accession>A0A443PM22</accession>
<evidence type="ECO:0000256" key="1">
    <source>
        <dbReference type="ARBA" id="ARBA00022737"/>
    </source>
</evidence>
<organism evidence="3 4">
    <name type="scientific">Cinnamomum micranthum f. kanehirae</name>
    <dbReference type="NCBI Taxonomy" id="337451"/>
    <lineage>
        <taxon>Eukaryota</taxon>
        <taxon>Viridiplantae</taxon>
        <taxon>Streptophyta</taxon>
        <taxon>Embryophyta</taxon>
        <taxon>Tracheophyta</taxon>
        <taxon>Spermatophyta</taxon>
        <taxon>Magnoliopsida</taxon>
        <taxon>Magnoliidae</taxon>
        <taxon>Laurales</taxon>
        <taxon>Lauraceae</taxon>
        <taxon>Cinnamomum</taxon>
    </lineage>
</organism>
<dbReference type="PANTHER" id="PTHR31425:SF32">
    <property type="entry name" value="MULTIPLE C2 DOMAIN AND TRANSMEMBRANE REGION PROTEIN 9"/>
    <property type="match status" value="1"/>
</dbReference>
<sequence length="106" mass="12002">MTLVQERCTAATKLSKIVAARLSRAEPPLRKEVIEYMSDDDSHKWSMRRQQGKCLPFDVGVFRVSATVILHTWTLESLIAEAAHPDELDEEFDTFPTPKSPELLCA</sequence>
<protein>
    <submittedName>
        <fullName evidence="3">Protein QUIRKY</fullName>
    </submittedName>
</protein>
<keyword evidence="1" id="KW-0677">Repeat</keyword>
<dbReference type="STRING" id="337451.A0A443PM22"/>
<name>A0A443PM22_9MAGN</name>
<reference evidence="3 4" key="1">
    <citation type="journal article" date="2019" name="Nat. Plants">
        <title>Stout camphor tree genome fills gaps in understanding of flowering plant genome evolution.</title>
        <authorList>
            <person name="Chaw S.M."/>
            <person name="Liu Y.C."/>
            <person name="Wu Y.W."/>
            <person name="Wang H.Y."/>
            <person name="Lin C.I."/>
            <person name="Wu C.S."/>
            <person name="Ke H.M."/>
            <person name="Chang L.Y."/>
            <person name="Hsu C.Y."/>
            <person name="Yang H.T."/>
            <person name="Sudianto E."/>
            <person name="Hsu M.H."/>
            <person name="Wu K.P."/>
            <person name="Wang L.N."/>
            <person name="Leebens-Mack J.H."/>
            <person name="Tsai I.J."/>
        </authorList>
    </citation>
    <scope>NUCLEOTIDE SEQUENCE [LARGE SCALE GENOMIC DNA]</scope>
    <source>
        <strain evidence="4">cv. Chaw 1501</strain>
        <tissue evidence="3">Young leaves</tissue>
    </source>
</reference>
<keyword evidence="4" id="KW-1185">Reference proteome</keyword>